<gene>
    <name evidence="4" type="ORF">TSOC_004194</name>
</gene>
<feature type="domain" description="Amidase" evidence="3">
    <location>
        <begin position="170"/>
        <end position="253"/>
    </location>
</feature>
<dbReference type="Proteomes" id="UP000236333">
    <property type="component" value="Unassembled WGS sequence"/>
</dbReference>
<feature type="transmembrane region" description="Helical" evidence="2">
    <location>
        <begin position="78"/>
        <end position="98"/>
    </location>
</feature>
<dbReference type="Pfam" id="PF01425">
    <property type="entry name" value="Amidase"/>
    <property type="match status" value="1"/>
</dbReference>
<feature type="compositionally biased region" description="Pro residues" evidence="1">
    <location>
        <begin position="321"/>
        <end position="331"/>
    </location>
</feature>
<dbReference type="PANTHER" id="PTHR46310">
    <property type="entry name" value="AMIDASE 1"/>
    <property type="match status" value="1"/>
</dbReference>
<keyword evidence="2" id="KW-0812">Transmembrane</keyword>
<dbReference type="SUPFAM" id="SSF75304">
    <property type="entry name" value="Amidase signature (AS) enzymes"/>
    <property type="match status" value="1"/>
</dbReference>
<evidence type="ECO:0000313" key="4">
    <source>
        <dbReference type="EMBL" id="PNH09212.1"/>
    </source>
</evidence>
<feature type="region of interest" description="Disordered" evidence="1">
    <location>
        <begin position="1"/>
        <end position="60"/>
    </location>
</feature>
<dbReference type="OrthoDB" id="2335338at2759"/>
<feature type="region of interest" description="Disordered" evidence="1">
    <location>
        <begin position="128"/>
        <end position="168"/>
    </location>
</feature>
<dbReference type="InterPro" id="IPR036928">
    <property type="entry name" value="AS_sf"/>
</dbReference>
<dbReference type="InterPro" id="IPR023631">
    <property type="entry name" value="Amidase_dom"/>
</dbReference>
<dbReference type="Gene3D" id="3.90.1300.10">
    <property type="entry name" value="Amidase signature (AS) domain"/>
    <property type="match status" value="1"/>
</dbReference>
<evidence type="ECO:0000256" key="1">
    <source>
        <dbReference type="SAM" id="MobiDB-lite"/>
    </source>
</evidence>
<keyword evidence="2" id="KW-0472">Membrane</keyword>
<protein>
    <recommendedName>
        <fullName evidence="3">Amidase domain-containing protein</fullName>
    </recommendedName>
</protein>
<name>A0A2J8A9L3_9CHLO</name>
<feature type="region of interest" description="Disordered" evidence="1">
    <location>
        <begin position="305"/>
        <end position="341"/>
    </location>
</feature>
<evidence type="ECO:0000259" key="3">
    <source>
        <dbReference type="Pfam" id="PF01425"/>
    </source>
</evidence>
<evidence type="ECO:0000256" key="2">
    <source>
        <dbReference type="SAM" id="Phobius"/>
    </source>
</evidence>
<proteinExistence type="predicted"/>
<feature type="compositionally biased region" description="Pro residues" evidence="1">
    <location>
        <begin position="149"/>
        <end position="161"/>
    </location>
</feature>
<accession>A0A2J8A9L3</accession>
<keyword evidence="5" id="KW-1185">Reference proteome</keyword>
<reference evidence="4 5" key="1">
    <citation type="journal article" date="2017" name="Mol. Biol. Evol.">
        <title>The 4-celled Tetrabaena socialis nuclear genome reveals the essential components for genetic control of cell number at the origin of multicellularity in the volvocine lineage.</title>
        <authorList>
            <person name="Featherston J."/>
            <person name="Arakaki Y."/>
            <person name="Hanschen E.R."/>
            <person name="Ferris P.J."/>
            <person name="Michod R.E."/>
            <person name="Olson B.J.S.C."/>
            <person name="Nozaki H."/>
            <person name="Durand P.M."/>
        </authorList>
    </citation>
    <scope>NUCLEOTIDE SEQUENCE [LARGE SCALE GENOMIC DNA]</scope>
    <source>
        <strain evidence="4 5">NIES-571</strain>
    </source>
</reference>
<dbReference type="EMBL" id="PGGS01000099">
    <property type="protein sequence ID" value="PNH09212.1"/>
    <property type="molecule type" value="Genomic_DNA"/>
</dbReference>
<dbReference type="AlphaFoldDB" id="A0A2J8A9L3"/>
<evidence type="ECO:0000313" key="5">
    <source>
        <dbReference type="Proteomes" id="UP000236333"/>
    </source>
</evidence>
<dbReference type="PANTHER" id="PTHR46310:SF7">
    <property type="entry name" value="AMIDASE 1"/>
    <property type="match status" value="1"/>
</dbReference>
<organism evidence="4 5">
    <name type="scientific">Tetrabaena socialis</name>
    <dbReference type="NCBI Taxonomy" id="47790"/>
    <lineage>
        <taxon>Eukaryota</taxon>
        <taxon>Viridiplantae</taxon>
        <taxon>Chlorophyta</taxon>
        <taxon>core chlorophytes</taxon>
        <taxon>Chlorophyceae</taxon>
        <taxon>CS clade</taxon>
        <taxon>Chlamydomonadales</taxon>
        <taxon>Tetrabaenaceae</taxon>
        <taxon>Tetrabaena</taxon>
    </lineage>
</organism>
<comment type="caution">
    <text evidence="4">The sequence shown here is derived from an EMBL/GenBank/DDBJ whole genome shotgun (WGS) entry which is preliminary data.</text>
</comment>
<keyword evidence="2" id="KW-1133">Transmembrane helix</keyword>
<feature type="compositionally biased region" description="Low complexity" evidence="1">
    <location>
        <begin position="7"/>
        <end position="27"/>
    </location>
</feature>
<sequence>MQDDKIAQQAGGSSSGADAAAGALADQPEVQPGDQVATVEETEKDDQAQTEEPAAPLLEQPLVEAHAPPRAPAHAGRGGSPILPIILAATAIAGAWLIRRLVLRGRTGAPTAAPSAAAAKAAAASAAVAEAPPSPPPEPVDPDTFSPILLPPPAGLAPPPGAAVTPASSLPPPLAGVPFMVSEDIDLSGTPTTFGAGTNSCVAGAAAASAPAVGRLLAAGAVCVGKAAMQPLGLDVLGANYGNPYNKAHIAGGGQTGGWVLAVEPNNRQAREDLHHLQQMKADMASAQQRMVSDFQKQRLLATGAAGGAPQPYGGGGGGGGPPPGFLPPGFDPGALPPGFDWSQLAAAGGPEAMMSMLSGDGGGMQGGGGFGPMFGGGGGGGR</sequence>